<dbReference type="EMBL" id="MNUU01000070">
    <property type="protein sequence ID" value="OIO06748.1"/>
    <property type="molecule type" value="Genomic_DNA"/>
</dbReference>
<feature type="signal peptide" evidence="2">
    <location>
        <begin position="1"/>
        <end position="22"/>
    </location>
</feature>
<dbReference type="Proteomes" id="UP000183192">
    <property type="component" value="Unassembled WGS sequence"/>
</dbReference>
<dbReference type="STRING" id="1805146.AUJ27_03560"/>
<gene>
    <name evidence="3" type="ORF">AUJ27_03560</name>
</gene>
<name>A0A1J4T3W9_9BACT</name>
<sequence>MKKFFSLIAVFCICALSTPSTACDGPGCEQESGGAGTWTSIDQALSSNSVANGNQLSNANGDSIAINIGGWAEGRGSKASAEAEGAGELHDSSQFTNGSGEGGGFSVDMKQGANARGETGRRCSEFSASASASGWGSMDSNAQIGPEGMSMSSSNTQGTTAVFSVYGNGGAEAEMERTQSLYRTLPGDAGGMISSSTVRVEVGGGTSRP</sequence>
<organism evidence="3 4">
    <name type="scientific">Candidatus Falkowbacteria bacterium CG1_02_37_44</name>
    <dbReference type="NCBI Taxonomy" id="1805146"/>
    <lineage>
        <taxon>Bacteria</taxon>
        <taxon>Candidatus Falkowiibacteriota</taxon>
    </lineage>
</organism>
<reference evidence="3 4" key="1">
    <citation type="journal article" date="2016" name="Environ. Microbiol.">
        <title>Genomic resolution of a cold subsurface aquifer community provides metabolic insights for novel microbes adapted to high CO concentrations.</title>
        <authorList>
            <person name="Probst A.J."/>
            <person name="Castelle C.J."/>
            <person name="Singh A."/>
            <person name="Brown C.T."/>
            <person name="Anantharaman K."/>
            <person name="Sharon I."/>
            <person name="Hug L.A."/>
            <person name="Burstein D."/>
            <person name="Emerson J.B."/>
            <person name="Thomas B.C."/>
            <person name="Banfield J.F."/>
        </authorList>
    </citation>
    <scope>NUCLEOTIDE SEQUENCE [LARGE SCALE GENOMIC DNA]</scope>
    <source>
        <strain evidence="3">CG1_02_37_44</strain>
    </source>
</reference>
<evidence type="ECO:0000313" key="3">
    <source>
        <dbReference type="EMBL" id="OIO06748.1"/>
    </source>
</evidence>
<comment type="caution">
    <text evidence="3">The sequence shown here is derived from an EMBL/GenBank/DDBJ whole genome shotgun (WGS) entry which is preliminary data.</text>
</comment>
<feature type="chain" id="PRO_5012181935" evidence="2">
    <location>
        <begin position="23"/>
        <end position="209"/>
    </location>
</feature>
<evidence type="ECO:0000256" key="2">
    <source>
        <dbReference type="SAM" id="SignalP"/>
    </source>
</evidence>
<dbReference type="AlphaFoldDB" id="A0A1J4T3W9"/>
<proteinExistence type="predicted"/>
<feature type="region of interest" description="Disordered" evidence="1">
    <location>
        <begin position="186"/>
        <end position="209"/>
    </location>
</feature>
<protein>
    <submittedName>
        <fullName evidence="3">Uncharacterized protein</fullName>
    </submittedName>
</protein>
<feature type="region of interest" description="Disordered" evidence="1">
    <location>
        <begin position="79"/>
        <end position="156"/>
    </location>
</feature>
<keyword evidence="2" id="KW-0732">Signal</keyword>
<evidence type="ECO:0000256" key="1">
    <source>
        <dbReference type="SAM" id="MobiDB-lite"/>
    </source>
</evidence>
<accession>A0A1J4T3W9</accession>
<evidence type="ECO:0000313" key="4">
    <source>
        <dbReference type="Proteomes" id="UP000183192"/>
    </source>
</evidence>